<accession>A0A2T3W8B5</accession>
<comment type="caution">
    <text evidence="2">The sequence shown here is derived from an EMBL/GenBank/DDBJ whole genome shotgun (WGS) entry which is preliminary data.</text>
</comment>
<dbReference type="InterPro" id="IPR011009">
    <property type="entry name" value="Kinase-like_dom_sf"/>
</dbReference>
<proteinExistence type="predicted"/>
<dbReference type="Gene3D" id="3.90.1200.10">
    <property type="match status" value="1"/>
</dbReference>
<evidence type="ECO:0000313" key="3">
    <source>
        <dbReference type="Proteomes" id="UP000240317"/>
    </source>
</evidence>
<dbReference type="Pfam" id="PF01636">
    <property type="entry name" value="APH"/>
    <property type="match status" value="1"/>
</dbReference>
<reference evidence="2 3" key="1">
    <citation type="submission" date="2018-03" db="EMBL/GenBank/DDBJ databases">
        <title>Draft genome of Deinococcus sp. OD32.</title>
        <authorList>
            <person name="Wang X.-P."/>
            <person name="Du Z.-J."/>
        </authorList>
    </citation>
    <scope>NUCLEOTIDE SEQUENCE [LARGE SCALE GENOMIC DNA]</scope>
    <source>
        <strain evidence="2 3">OD32</strain>
    </source>
</reference>
<organism evidence="2 3">
    <name type="scientific">Deinococcus arcticus</name>
    <dbReference type="NCBI Taxonomy" id="2136176"/>
    <lineage>
        <taxon>Bacteria</taxon>
        <taxon>Thermotogati</taxon>
        <taxon>Deinococcota</taxon>
        <taxon>Deinococci</taxon>
        <taxon>Deinococcales</taxon>
        <taxon>Deinococcaceae</taxon>
        <taxon>Deinococcus</taxon>
    </lineage>
</organism>
<feature type="domain" description="Aminoglycoside phosphotransferase" evidence="1">
    <location>
        <begin position="42"/>
        <end position="243"/>
    </location>
</feature>
<gene>
    <name evidence="2" type="ORF">C8263_10025</name>
</gene>
<dbReference type="InterPro" id="IPR051678">
    <property type="entry name" value="AGP_Transferase"/>
</dbReference>
<dbReference type="InterPro" id="IPR002575">
    <property type="entry name" value="Aminoglycoside_PTrfase"/>
</dbReference>
<dbReference type="PANTHER" id="PTHR21310">
    <property type="entry name" value="AMINOGLYCOSIDE PHOSPHOTRANSFERASE-RELATED-RELATED"/>
    <property type="match status" value="1"/>
</dbReference>
<evidence type="ECO:0000259" key="1">
    <source>
        <dbReference type="Pfam" id="PF01636"/>
    </source>
</evidence>
<name>A0A2T3W8B5_9DEIO</name>
<protein>
    <recommendedName>
        <fullName evidence="1">Aminoglycoside phosphotransferase domain-containing protein</fullName>
    </recommendedName>
</protein>
<evidence type="ECO:0000313" key="2">
    <source>
        <dbReference type="EMBL" id="PTA68044.1"/>
    </source>
</evidence>
<dbReference type="AlphaFoldDB" id="A0A2T3W8B5"/>
<dbReference type="Proteomes" id="UP000240317">
    <property type="component" value="Unassembled WGS sequence"/>
</dbReference>
<keyword evidence="3" id="KW-1185">Reference proteome</keyword>
<dbReference type="EMBL" id="PYSV01000008">
    <property type="protein sequence ID" value="PTA68044.1"/>
    <property type="molecule type" value="Genomic_DNA"/>
</dbReference>
<dbReference type="SUPFAM" id="SSF56112">
    <property type="entry name" value="Protein kinase-like (PK-like)"/>
    <property type="match status" value="1"/>
</dbReference>
<sequence>MAGRGPGTKNAGVRILPDLSPAEQAAFAGKYGLQGPLRRLPSVGMVNRVYETVWQDQPAVLRVPLPGDDEDTLTESVAAPAAFRAGICTPELLIFDEDRDIVNAPVTLYALAPGRSLEDLGWPPGDPRLRRAWQEAGRELARLHQAVGPVADPLGRLEPIRPPDVARVQAQVTGAARLGAGEAAWAAALTQRLLADHPPPTHPVFLHNDLHAGNLMVTGDGALTALIDWGDAGWGDPVLDLTYGGPLAAPDLRRGYEDEAPGALGEGATLRLLAYLLHDAVRRLGRNPKAHEADLWHSRPGTALLHLLRVSPQFPEWQAALAPG</sequence>